<feature type="transmembrane region" description="Helical" evidence="6">
    <location>
        <begin position="40"/>
        <end position="58"/>
    </location>
</feature>
<accession>A0ABY5GJH3</accession>
<evidence type="ECO:0000256" key="5">
    <source>
        <dbReference type="ARBA" id="ARBA00023136"/>
    </source>
</evidence>
<feature type="transmembrane region" description="Helical" evidence="6">
    <location>
        <begin position="96"/>
        <end position="115"/>
    </location>
</feature>
<reference evidence="8" key="1">
    <citation type="submission" date="2022-07" db="EMBL/GenBank/DDBJ databases">
        <title>Genome sequencing of Photobacterium atrarenae GJH2-4.</title>
        <authorList>
            <person name="Park S.-J."/>
        </authorList>
    </citation>
    <scope>NUCLEOTIDE SEQUENCE</scope>
    <source>
        <strain evidence="8">GJH2-4</strain>
    </source>
</reference>
<dbReference type="Pfam" id="PF00892">
    <property type="entry name" value="EamA"/>
    <property type="match status" value="2"/>
</dbReference>
<evidence type="ECO:0000313" key="9">
    <source>
        <dbReference type="Proteomes" id="UP001057998"/>
    </source>
</evidence>
<feature type="transmembrane region" description="Helical" evidence="6">
    <location>
        <begin position="241"/>
        <end position="260"/>
    </location>
</feature>
<dbReference type="InterPro" id="IPR050638">
    <property type="entry name" value="AA-Vitamin_Transporters"/>
</dbReference>
<feature type="transmembrane region" description="Helical" evidence="6">
    <location>
        <begin position="9"/>
        <end position="28"/>
    </location>
</feature>
<keyword evidence="3 6" id="KW-0812">Transmembrane</keyword>
<dbReference type="InterPro" id="IPR037185">
    <property type="entry name" value="EmrE-like"/>
</dbReference>
<feature type="transmembrane region" description="Helical" evidence="6">
    <location>
        <begin position="70"/>
        <end position="90"/>
    </location>
</feature>
<evidence type="ECO:0000313" key="8">
    <source>
        <dbReference type="EMBL" id="UTV29468.1"/>
    </source>
</evidence>
<sequence>MTGFTANKVVFNTLLTALTPVIWGSTYIVTTEWLPPDRPFTAALIRCLPAGLLLILWSRAALPARIWPKLITLSLLNIGIFQALLFVAAYRLPGGIAAVVGAIQPLLVMLLAWSIDHNRPALVTLGAALASILGMSLLFVSPDSQWDPIGLAAAAAGTGAMALGTFLSRRWQTGIPLLAFSGWQLFIGGLFLAPVAMLVDPPLPQLTPENMMGYGYLTIFGALIAYTLWFRGIKLLSPTSVSALGLLSPLTALVLGWVVLDQFLDLRQMGGILTVLIAITVLQWQPAPKQLQPQKA</sequence>
<organism evidence="8 9">
    <name type="scientific">Photobacterium atrarenae</name>
    <dbReference type="NCBI Taxonomy" id="865757"/>
    <lineage>
        <taxon>Bacteria</taxon>
        <taxon>Pseudomonadati</taxon>
        <taxon>Pseudomonadota</taxon>
        <taxon>Gammaproteobacteria</taxon>
        <taxon>Vibrionales</taxon>
        <taxon>Vibrionaceae</taxon>
        <taxon>Photobacterium</taxon>
    </lineage>
</organism>
<dbReference type="PANTHER" id="PTHR32322:SF2">
    <property type="entry name" value="EAMA DOMAIN-CONTAINING PROTEIN"/>
    <property type="match status" value="1"/>
</dbReference>
<gene>
    <name evidence="8" type="ORF">NNL38_20835</name>
</gene>
<dbReference type="SUPFAM" id="SSF103481">
    <property type="entry name" value="Multidrug resistance efflux transporter EmrE"/>
    <property type="match status" value="2"/>
</dbReference>
<feature type="transmembrane region" description="Helical" evidence="6">
    <location>
        <begin position="211"/>
        <end position="229"/>
    </location>
</feature>
<feature type="domain" description="EamA" evidence="7">
    <location>
        <begin position="150"/>
        <end position="282"/>
    </location>
</feature>
<keyword evidence="9" id="KW-1185">Reference proteome</keyword>
<comment type="similarity">
    <text evidence="2">Belongs to the EamA transporter family.</text>
</comment>
<dbReference type="EMBL" id="CP101509">
    <property type="protein sequence ID" value="UTV29468.1"/>
    <property type="molecule type" value="Genomic_DNA"/>
</dbReference>
<comment type="subcellular location">
    <subcellularLocation>
        <location evidence="1">Membrane</location>
        <topology evidence="1">Multi-pass membrane protein</topology>
    </subcellularLocation>
</comment>
<feature type="transmembrane region" description="Helical" evidence="6">
    <location>
        <begin position="122"/>
        <end position="142"/>
    </location>
</feature>
<protein>
    <submittedName>
        <fullName evidence="8">DMT family transporter</fullName>
    </submittedName>
</protein>
<keyword evidence="5 6" id="KW-0472">Membrane</keyword>
<keyword evidence="4 6" id="KW-1133">Transmembrane helix</keyword>
<dbReference type="RefSeq" id="WP_255390785.1">
    <property type="nucleotide sequence ID" value="NZ_CP101509.1"/>
</dbReference>
<dbReference type="Proteomes" id="UP001057998">
    <property type="component" value="Chromosome 2"/>
</dbReference>
<evidence type="ECO:0000259" key="7">
    <source>
        <dbReference type="Pfam" id="PF00892"/>
    </source>
</evidence>
<evidence type="ECO:0000256" key="1">
    <source>
        <dbReference type="ARBA" id="ARBA00004141"/>
    </source>
</evidence>
<evidence type="ECO:0000256" key="4">
    <source>
        <dbReference type="ARBA" id="ARBA00022989"/>
    </source>
</evidence>
<feature type="domain" description="EamA" evidence="7">
    <location>
        <begin position="14"/>
        <end position="139"/>
    </location>
</feature>
<name>A0ABY5GJH3_9GAMM</name>
<dbReference type="InterPro" id="IPR000620">
    <property type="entry name" value="EamA_dom"/>
</dbReference>
<feature type="transmembrane region" description="Helical" evidence="6">
    <location>
        <begin position="175"/>
        <end position="199"/>
    </location>
</feature>
<evidence type="ECO:0000256" key="2">
    <source>
        <dbReference type="ARBA" id="ARBA00007362"/>
    </source>
</evidence>
<proteinExistence type="inferred from homology"/>
<evidence type="ECO:0000256" key="6">
    <source>
        <dbReference type="SAM" id="Phobius"/>
    </source>
</evidence>
<feature type="transmembrane region" description="Helical" evidence="6">
    <location>
        <begin position="148"/>
        <end position="168"/>
    </location>
</feature>
<dbReference type="PANTHER" id="PTHR32322">
    <property type="entry name" value="INNER MEMBRANE TRANSPORTER"/>
    <property type="match status" value="1"/>
</dbReference>
<evidence type="ECO:0000256" key="3">
    <source>
        <dbReference type="ARBA" id="ARBA00022692"/>
    </source>
</evidence>